<dbReference type="EMBL" id="AWVM01000100">
    <property type="protein sequence ID" value="ERK48348.1"/>
    <property type="molecule type" value="Genomic_DNA"/>
</dbReference>
<dbReference type="AlphaFoldDB" id="U2R3X9"/>
<proteinExistence type="predicted"/>
<evidence type="ECO:0000313" key="1">
    <source>
        <dbReference type="EMBL" id="ERK48348.1"/>
    </source>
</evidence>
<dbReference type="InterPro" id="IPR029057">
    <property type="entry name" value="PRTase-like"/>
</dbReference>
<dbReference type="CDD" id="cd06223">
    <property type="entry name" value="PRTases_typeI"/>
    <property type="match status" value="1"/>
</dbReference>
<comment type="caution">
    <text evidence="1">The sequence shown here is derived from an EMBL/GenBank/DDBJ whole genome shotgun (WGS) entry which is preliminary data.</text>
</comment>
<dbReference type="RefSeq" id="WP_021746830.1">
    <property type="nucleotide sequence ID" value="NZ_KI271422.1"/>
</dbReference>
<gene>
    <name evidence="1" type="ORF">HMPREF9015_01917</name>
</gene>
<evidence type="ECO:0008006" key="3">
    <source>
        <dbReference type="Google" id="ProtNLM"/>
    </source>
</evidence>
<accession>U2R3X9</accession>
<name>U2R3X9_LEPWF</name>
<dbReference type="Proteomes" id="UP000016626">
    <property type="component" value="Unassembled WGS sequence"/>
</dbReference>
<dbReference type="Gene3D" id="3.40.50.2020">
    <property type="match status" value="1"/>
</dbReference>
<organism evidence="1 2">
    <name type="scientific">Leptotrichia wadei (strain F0279)</name>
    <dbReference type="NCBI Taxonomy" id="888055"/>
    <lineage>
        <taxon>Bacteria</taxon>
        <taxon>Fusobacteriati</taxon>
        <taxon>Fusobacteriota</taxon>
        <taxon>Fusobacteriia</taxon>
        <taxon>Fusobacteriales</taxon>
        <taxon>Leptotrichiaceae</taxon>
        <taxon>Leptotrichia</taxon>
    </lineage>
</organism>
<dbReference type="SUPFAM" id="SSF53271">
    <property type="entry name" value="PRTase-like"/>
    <property type="match status" value="1"/>
</dbReference>
<reference evidence="1 2" key="1">
    <citation type="submission" date="2013-06" db="EMBL/GenBank/DDBJ databases">
        <authorList>
            <person name="Weinstock G."/>
            <person name="Sodergren E."/>
            <person name="Lobos E.A."/>
            <person name="Fulton L."/>
            <person name="Fulton R."/>
            <person name="Courtney L."/>
            <person name="Fronick C."/>
            <person name="O'Laughlin M."/>
            <person name="Godfrey J."/>
            <person name="Wilson R.M."/>
            <person name="Miner T."/>
            <person name="Farmer C."/>
            <person name="Delehaunty K."/>
            <person name="Cordes M."/>
            <person name="Minx P."/>
            <person name="Tomlinson C."/>
            <person name="Chen J."/>
            <person name="Wollam A."/>
            <person name="Pepin K.H."/>
            <person name="Bhonagiri V."/>
            <person name="Zhang X."/>
            <person name="Warren W."/>
            <person name="Mitreva M."/>
            <person name="Mardis E.R."/>
            <person name="Wilson R.K."/>
        </authorList>
    </citation>
    <scope>NUCLEOTIDE SEQUENCE [LARGE SCALE GENOMIC DNA]</scope>
    <source>
        <strain evidence="1 2">F0279</strain>
    </source>
</reference>
<sequence length="242" mass="28455">MINESAGLYLDADLNKVSNFRLMSLINARYYSQYTLSDEEREVAMEFEDLLKNNNLSYKKIFVSFIIIMILKNINIKNFNNCFYYPTSRGNGGINELMEEICQRIRILIGNSVRVRQDNLFYREKQIEKSRKLSFKQRFSIQRHIESINLQKSERIDGKKIIILDDYMTNGTSSETVRELLKNTGANNILFLTIGHFGNPYMKFCGSTGEYNKASNYIKENLKFNQENSHFNLEKLFEILHK</sequence>
<dbReference type="InterPro" id="IPR000836">
    <property type="entry name" value="PRTase_dom"/>
</dbReference>
<dbReference type="PATRIC" id="fig|888055.3.peg.1840"/>
<evidence type="ECO:0000313" key="2">
    <source>
        <dbReference type="Proteomes" id="UP000016626"/>
    </source>
</evidence>
<protein>
    <recommendedName>
        <fullName evidence="3">Phosphoribosyltransferase domain-containing protein</fullName>
    </recommendedName>
</protein>
<dbReference type="HOGENOM" id="CLU_1146092_0_0_0"/>